<accession>A0A239BK70</accession>
<dbReference type="InterPro" id="IPR036135">
    <property type="entry name" value="MoeA_linker/N_sf"/>
</dbReference>
<dbReference type="PANTHER" id="PTHR10192">
    <property type="entry name" value="MOLYBDOPTERIN BIOSYNTHESIS PROTEIN"/>
    <property type="match status" value="1"/>
</dbReference>
<evidence type="ECO:0000256" key="2">
    <source>
        <dbReference type="ARBA" id="ARBA00005046"/>
    </source>
</evidence>
<dbReference type="EMBL" id="FZON01000003">
    <property type="protein sequence ID" value="SNS08022.1"/>
    <property type="molecule type" value="Genomic_DNA"/>
</dbReference>
<dbReference type="Gene3D" id="3.40.980.10">
    <property type="entry name" value="MoaB/Mog-like domain"/>
    <property type="match status" value="1"/>
</dbReference>
<proteinExistence type="inferred from homology"/>
<dbReference type="UniPathway" id="UPA00344"/>
<dbReference type="PANTHER" id="PTHR10192:SF5">
    <property type="entry name" value="GEPHYRIN"/>
    <property type="match status" value="1"/>
</dbReference>
<evidence type="ECO:0000313" key="8">
    <source>
        <dbReference type="EMBL" id="SNS08022.1"/>
    </source>
</evidence>
<dbReference type="Pfam" id="PF03454">
    <property type="entry name" value="MoeA_C"/>
    <property type="match status" value="1"/>
</dbReference>
<dbReference type="EC" id="2.10.1.1" evidence="6"/>
<evidence type="ECO:0000256" key="6">
    <source>
        <dbReference type="RuleBase" id="RU365090"/>
    </source>
</evidence>
<dbReference type="GO" id="GO:0006777">
    <property type="term" value="P:Mo-molybdopterin cofactor biosynthetic process"/>
    <property type="evidence" value="ECO:0007669"/>
    <property type="project" value="UniProtKB-UniRule"/>
</dbReference>
<reference evidence="8 9" key="1">
    <citation type="submission" date="2017-06" db="EMBL/GenBank/DDBJ databases">
        <authorList>
            <person name="Kim H.J."/>
            <person name="Triplett B.A."/>
        </authorList>
    </citation>
    <scope>NUCLEOTIDE SEQUENCE [LARGE SCALE GENOMIC DNA]</scope>
    <source>
        <strain evidence="8 9">DSM 11445</strain>
    </source>
</reference>
<comment type="function">
    <text evidence="1 6">Catalyzes the insertion of molybdate into adenylated molybdopterin with the concomitant release of AMP.</text>
</comment>
<evidence type="ECO:0000313" key="9">
    <source>
        <dbReference type="Proteomes" id="UP000198440"/>
    </source>
</evidence>
<feature type="domain" description="MoaB/Mog" evidence="7">
    <location>
        <begin position="483"/>
        <end position="618"/>
    </location>
</feature>
<dbReference type="RefSeq" id="WP_089276342.1">
    <property type="nucleotide sequence ID" value="NZ_FZON01000003.1"/>
</dbReference>
<keyword evidence="6 8" id="KW-0808">Transferase</keyword>
<dbReference type="SMART" id="SM00852">
    <property type="entry name" value="MoCF_biosynth"/>
    <property type="match status" value="1"/>
</dbReference>
<dbReference type="PROSITE" id="PS01079">
    <property type="entry name" value="MOCF_BIOSYNTHESIS_2"/>
    <property type="match status" value="1"/>
</dbReference>
<protein>
    <recommendedName>
        <fullName evidence="6">Molybdopterin molybdenumtransferase</fullName>
        <ecNumber evidence="6">2.10.1.1</ecNumber>
    </recommendedName>
</protein>
<dbReference type="AlphaFoldDB" id="A0A239BK70"/>
<dbReference type="Pfam" id="PF00994">
    <property type="entry name" value="MoCF_biosynth"/>
    <property type="match status" value="1"/>
</dbReference>
<evidence type="ECO:0000256" key="4">
    <source>
        <dbReference type="ARBA" id="ARBA00023150"/>
    </source>
</evidence>
<dbReference type="GO" id="GO:0005829">
    <property type="term" value="C:cytosol"/>
    <property type="evidence" value="ECO:0007669"/>
    <property type="project" value="TreeGrafter"/>
</dbReference>
<keyword evidence="6" id="KW-0460">Magnesium</keyword>
<dbReference type="CDD" id="cd00887">
    <property type="entry name" value="MoeA"/>
    <property type="match status" value="1"/>
</dbReference>
<gene>
    <name evidence="8" type="ORF">SAMN04488078_1003174</name>
</gene>
<dbReference type="InterPro" id="IPR005110">
    <property type="entry name" value="MoeA_linker/N"/>
</dbReference>
<keyword evidence="6" id="KW-0479">Metal-binding</keyword>
<name>A0A239BK70_9RHOB</name>
<dbReference type="NCBIfam" id="TIGR00177">
    <property type="entry name" value="molyb_syn"/>
    <property type="match status" value="1"/>
</dbReference>
<dbReference type="Gene3D" id="2.170.190.11">
    <property type="entry name" value="Molybdopterin biosynthesis moea protein, domain 3"/>
    <property type="match status" value="1"/>
</dbReference>
<dbReference type="GO" id="GO:0061599">
    <property type="term" value="F:molybdopterin molybdotransferase activity"/>
    <property type="evidence" value="ECO:0007669"/>
    <property type="project" value="UniProtKB-UniRule"/>
</dbReference>
<dbReference type="InterPro" id="IPR005111">
    <property type="entry name" value="MoeA_C_domain_IV"/>
</dbReference>
<comment type="catalytic activity">
    <reaction evidence="5">
        <text>adenylyl-molybdopterin + molybdate = Mo-molybdopterin + AMP + H(+)</text>
        <dbReference type="Rhea" id="RHEA:35047"/>
        <dbReference type="ChEBI" id="CHEBI:15378"/>
        <dbReference type="ChEBI" id="CHEBI:36264"/>
        <dbReference type="ChEBI" id="CHEBI:62727"/>
        <dbReference type="ChEBI" id="CHEBI:71302"/>
        <dbReference type="ChEBI" id="CHEBI:456215"/>
        <dbReference type="EC" id="2.10.1.1"/>
    </reaction>
</comment>
<dbReference type="InterPro" id="IPR001453">
    <property type="entry name" value="MoaB/Mog_dom"/>
</dbReference>
<evidence type="ECO:0000259" key="7">
    <source>
        <dbReference type="SMART" id="SM00852"/>
    </source>
</evidence>
<dbReference type="Pfam" id="PF03453">
    <property type="entry name" value="MoeA_N"/>
    <property type="match status" value="1"/>
</dbReference>
<organism evidence="8 9">
    <name type="scientific">Antarctobacter heliothermus</name>
    <dbReference type="NCBI Taxonomy" id="74033"/>
    <lineage>
        <taxon>Bacteria</taxon>
        <taxon>Pseudomonadati</taxon>
        <taxon>Pseudomonadota</taxon>
        <taxon>Alphaproteobacteria</taxon>
        <taxon>Rhodobacterales</taxon>
        <taxon>Roseobacteraceae</taxon>
        <taxon>Antarctobacter</taxon>
    </lineage>
</organism>
<evidence type="ECO:0000256" key="5">
    <source>
        <dbReference type="ARBA" id="ARBA00047317"/>
    </source>
</evidence>
<dbReference type="Gene3D" id="3.90.105.10">
    <property type="entry name" value="Molybdopterin biosynthesis moea protein, domain 2"/>
    <property type="match status" value="1"/>
</dbReference>
<dbReference type="NCBIfam" id="NF045515">
    <property type="entry name" value="Glp_gephyrin"/>
    <property type="match status" value="1"/>
</dbReference>
<dbReference type="OrthoDB" id="9804758at2"/>
<dbReference type="InterPro" id="IPR038987">
    <property type="entry name" value="MoeA-like"/>
</dbReference>
<dbReference type="SUPFAM" id="SSF63882">
    <property type="entry name" value="MoeA N-terminal region -like"/>
    <property type="match status" value="1"/>
</dbReference>
<dbReference type="Proteomes" id="UP000198440">
    <property type="component" value="Unassembled WGS sequence"/>
</dbReference>
<comment type="pathway">
    <text evidence="2 6">Cofactor biosynthesis; molybdopterin biosynthesis.</text>
</comment>
<evidence type="ECO:0000256" key="3">
    <source>
        <dbReference type="ARBA" id="ARBA00010763"/>
    </source>
</evidence>
<sequence length="703" mass="74432">MSRFDRFLMVDWSGGNDTGPRPRKDAIWIGESGPDGDAAPLYQRNRNVAEETLAARIEAALVAGERLCIGFDFPFGYPAGFAAALTGRADPFAVWGWLAERIKDAPRDNNRFDVAAGINLQMAQGQGPFWGNGLRRDIAGLPRTKAGYRNPFPDRRVIETRAKGAFTCWQLSGAGAVGSQVLMGLPVLERLRQRFAGQVAVWPFQPLDRPIAFVEIWPSLINDTVKAATGEGDIRDAVQVRLVARALGGLAPDRLDAMLQVDAPEEGWILGHGFEDELTATRGRAMSLKPPPLTNDCFALPPGVNWTPVDQALALLRERLHPVVPCETVPLMQASGRVLAEDLSARRANPPLPNTAVDGYGFAAEAIAGLDEITLPLVAGRAAAGLSYPGEVPPGYAIRMLTGASLPLGVDTVVLDEDCTTGEGQVAFRGPVKPGANTRRAGEDVAQGAPILPRGRVLTPADLALAAATGLSDLPVHAPLRVGVLSTGNEVVPAGSAAAPGQIFDANRPMLLSLIARFGHVPVDLGHVPDDRAALRARLDSAEADAILTSGGASAGDEDHVSALLSDSGALNAWRIALKPGRPLALGMWQGKPVFGLPGNPVAAFVCTLVFARPALRLLAGADWSAPEGFDVPAAFTKNKKPGRREYLRARLREGRAEVFKSEGSGRISGLSWAEGLVELPDGAAHITPGTPVRYIPFGSFGV</sequence>
<keyword evidence="6" id="KW-0500">Molybdenum</keyword>
<dbReference type="SUPFAM" id="SSF53218">
    <property type="entry name" value="Molybdenum cofactor biosynthesis proteins"/>
    <property type="match status" value="1"/>
</dbReference>
<dbReference type="InterPro" id="IPR036425">
    <property type="entry name" value="MoaB/Mog-like_dom_sf"/>
</dbReference>
<keyword evidence="4 6" id="KW-0501">Molybdenum cofactor biosynthesis</keyword>
<dbReference type="GO" id="GO:0046872">
    <property type="term" value="F:metal ion binding"/>
    <property type="evidence" value="ECO:0007669"/>
    <property type="project" value="UniProtKB-UniRule"/>
</dbReference>
<evidence type="ECO:0000256" key="1">
    <source>
        <dbReference type="ARBA" id="ARBA00002901"/>
    </source>
</evidence>
<comment type="cofactor">
    <cofactor evidence="6">
        <name>Mg(2+)</name>
        <dbReference type="ChEBI" id="CHEBI:18420"/>
    </cofactor>
</comment>
<dbReference type="Gene3D" id="2.40.340.10">
    <property type="entry name" value="MoeA, C-terminal, domain IV"/>
    <property type="match status" value="1"/>
</dbReference>
<dbReference type="SUPFAM" id="SSF63867">
    <property type="entry name" value="MoeA C-terminal domain-like"/>
    <property type="match status" value="1"/>
</dbReference>
<dbReference type="InterPro" id="IPR036688">
    <property type="entry name" value="MoeA_C_domain_IV_sf"/>
</dbReference>
<comment type="similarity">
    <text evidence="3 6">Belongs to the MoeA family.</text>
</comment>
<dbReference type="InterPro" id="IPR008284">
    <property type="entry name" value="MoCF_biosynth_CS"/>
</dbReference>